<evidence type="ECO:0000313" key="6">
    <source>
        <dbReference type="Proteomes" id="UP000275024"/>
    </source>
</evidence>
<dbReference type="EMBL" id="RBDX01000005">
    <property type="protein sequence ID" value="RKN10613.1"/>
    <property type="molecule type" value="Genomic_DNA"/>
</dbReference>
<proteinExistence type="predicted"/>
<dbReference type="InterPro" id="IPR012334">
    <property type="entry name" value="Pectin_lyas_fold"/>
</dbReference>
<evidence type="ECO:0000256" key="1">
    <source>
        <dbReference type="SAM" id="MobiDB-lite"/>
    </source>
</evidence>
<dbReference type="SMART" id="SM00710">
    <property type="entry name" value="PbH1"/>
    <property type="match status" value="6"/>
</dbReference>
<gene>
    <name evidence="4" type="ORF">D7318_10525</name>
    <name evidence="3" type="ORF">D7319_09345</name>
</gene>
<evidence type="ECO:0000313" key="4">
    <source>
        <dbReference type="EMBL" id="RKN24873.1"/>
    </source>
</evidence>
<feature type="region of interest" description="Disordered" evidence="1">
    <location>
        <begin position="294"/>
        <end position="352"/>
    </location>
</feature>
<dbReference type="Pfam" id="PF13229">
    <property type="entry name" value="Beta_helix"/>
    <property type="match status" value="1"/>
</dbReference>
<organism evidence="3 6">
    <name type="scientific">Streptomyces radicis</name>
    <dbReference type="NCBI Taxonomy" id="1750517"/>
    <lineage>
        <taxon>Bacteria</taxon>
        <taxon>Bacillati</taxon>
        <taxon>Actinomycetota</taxon>
        <taxon>Actinomycetes</taxon>
        <taxon>Kitasatosporales</taxon>
        <taxon>Streptomycetaceae</taxon>
        <taxon>Streptomyces</taxon>
    </lineage>
</organism>
<keyword evidence="5" id="KW-1185">Reference proteome</keyword>
<feature type="compositionally biased region" description="Basic and acidic residues" evidence="1">
    <location>
        <begin position="329"/>
        <end position="339"/>
    </location>
</feature>
<dbReference type="InterPro" id="IPR008979">
    <property type="entry name" value="Galactose-bd-like_sf"/>
</dbReference>
<dbReference type="Proteomes" id="UP000275024">
    <property type="component" value="Unassembled WGS sequence"/>
</dbReference>
<feature type="compositionally biased region" description="Acidic residues" evidence="1">
    <location>
        <begin position="295"/>
        <end position="306"/>
    </location>
</feature>
<feature type="region of interest" description="Disordered" evidence="1">
    <location>
        <begin position="73"/>
        <end position="138"/>
    </location>
</feature>
<feature type="domain" description="F5/8 type C" evidence="2">
    <location>
        <begin position="157"/>
        <end position="298"/>
    </location>
</feature>
<name>A0A3A9WE75_9ACTN</name>
<evidence type="ECO:0000259" key="2">
    <source>
        <dbReference type="PROSITE" id="PS50022"/>
    </source>
</evidence>
<dbReference type="Gene3D" id="2.160.20.10">
    <property type="entry name" value="Single-stranded right-handed beta-helix, Pectin lyase-like"/>
    <property type="match status" value="1"/>
</dbReference>
<dbReference type="Gene3D" id="2.60.120.260">
    <property type="entry name" value="Galactose-binding domain-like"/>
    <property type="match status" value="1"/>
</dbReference>
<dbReference type="OrthoDB" id="1444191at2"/>
<dbReference type="SUPFAM" id="SSF51126">
    <property type="entry name" value="Pectin lyase-like"/>
    <property type="match status" value="1"/>
</dbReference>
<sequence>MPPALSTPRRLCARTGASSFSDMSLRLPGCRERSAGPAGVGAGHFQGVVHRKANGCGARCLDSWVVGRWTVHRSRGRRRPTGRRRRGRNGAAAPGRRDPSRGVPSTVPPTPHGPGDPPRPPGPRRREPDPGGHPVRPARSLPLALTALAALTATLIAPTTAWAAEAELTPGPEAVTASTSDDNVPADAVDGDLTTRWSGEGDNAWLRLDLGTTHTVTHVKLAVHRGTTRRNLFELQHWDGSRWVTIHEGRTSGTTTALETFTFDEPVETSRIRYLGHGYEGDGEGDWNSLTEIEIWGDDDGDDGGGDDGGGGGGDDELPYGTDGNGNPRTDDCTVRADSDPQAAVDDASDGDIVCVRPGDHSDTTLVVDKPITVRANGPVTVRNIVVSGSDATVDGFTVVGDALDDPSTGIKFSGSGHTITGNLVTGKRIHYAIACDYDDCASDVLISRNTVTGTNNFGVYLWGGSDITVEWNNIYDLWSDDGNDDVDGMRVWGSGHTIRNNYVHDLNANKGEGEPHADCVQTYQNSGRTVESHNVTVENNYCVRVSGQCLIMQNGHRPTADIRDFTYRGNVCESFGSQNIELGSVPGAVIENNILLGGVDGHVLTFHGTVDDLDTTDVRLRNNILVSAGGSTYADGSRDALTDDTDNIELLDPSVADDWREFEGNPDAPVRAINPDDFTRFRAVAQGADVVDEGSAPHSPGFVQDVDGASRVRGAAIDIGPFELA</sequence>
<dbReference type="InterPro" id="IPR000421">
    <property type="entry name" value="FA58C"/>
</dbReference>
<protein>
    <recommendedName>
        <fullName evidence="2">F5/8 type C domain-containing protein</fullName>
    </recommendedName>
</protein>
<feature type="compositionally biased region" description="Basic residues" evidence="1">
    <location>
        <begin position="73"/>
        <end position="88"/>
    </location>
</feature>
<dbReference type="InterPro" id="IPR006626">
    <property type="entry name" value="PbH1"/>
</dbReference>
<reference evidence="5 6" key="1">
    <citation type="submission" date="2018-09" db="EMBL/GenBank/DDBJ databases">
        <title>Streptomyces sp. nov. DS1-2, an endophytic actinomycete isolated from roots of Dendrobium scabrilingue.</title>
        <authorList>
            <person name="Kuncharoen N."/>
            <person name="Kudo T."/>
            <person name="Ohkuma M."/>
            <person name="Yuki M."/>
            <person name="Tanasupawat S."/>
        </authorList>
    </citation>
    <scope>NUCLEOTIDE SEQUENCE [LARGE SCALE GENOMIC DNA]</scope>
    <source>
        <strain evidence="3 6">AZ1-7</strain>
        <strain evidence="4 5">DS1-2</strain>
    </source>
</reference>
<dbReference type="InterPro" id="IPR011050">
    <property type="entry name" value="Pectin_lyase_fold/virulence"/>
</dbReference>
<feature type="compositionally biased region" description="Pro residues" evidence="1">
    <location>
        <begin position="106"/>
        <end position="121"/>
    </location>
</feature>
<dbReference type="EMBL" id="RBDY01000005">
    <property type="protein sequence ID" value="RKN24873.1"/>
    <property type="molecule type" value="Genomic_DNA"/>
</dbReference>
<dbReference type="SUPFAM" id="SSF49785">
    <property type="entry name" value="Galactose-binding domain-like"/>
    <property type="match status" value="1"/>
</dbReference>
<dbReference type="InterPro" id="IPR039448">
    <property type="entry name" value="Beta_helix"/>
</dbReference>
<dbReference type="AlphaFoldDB" id="A0A3A9WE75"/>
<evidence type="ECO:0000313" key="5">
    <source>
        <dbReference type="Proteomes" id="UP000268652"/>
    </source>
</evidence>
<dbReference type="PROSITE" id="PS50022">
    <property type="entry name" value="FA58C_3"/>
    <property type="match status" value="1"/>
</dbReference>
<dbReference type="Proteomes" id="UP000268652">
    <property type="component" value="Unassembled WGS sequence"/>
</dbReference>
<comment type="caution">
    <text evidence="3">The sequence shown here is derived from an EMBL/GenBank/DDBJ whole genome shotgun (WGS) entry which is preliminary data.</text>
</comment>
<dbReference type="Pfam" id="PF00754">
    <property type="entry name" value="F5_F8_type_C"/>
    <property type="match status" value="1"/>
</dbReference>
<evidence type="ECO:0000313" key="3">
    <source>
        <dbReference type="EMBL" id="RKN10613.1"/>
    </source>
</evidence>
<accession>A0A3A9WE75</accession>